<evidence type="ECO:0000256" key="1">
    <source>
        <dbReference type="ARBA" id="ARBA00022723"/>
    </source>
</evidence>
<comment type="caution">
    <text evidence="8">The sequence shown here is derived from an EMBL/GenBank/DDBJ whole genome shotgun (WGS) entry which is preliminary data.</text>
</comment>
<keyword evidence="1 5" id="KW-0479">Metal-binding</keyword>
<feature type="zinc finger region" description="C3H1-type" evidence="5">
    <location>
        <begin position="333"/>
        <end position="361"/>
    </location>
</feature>
<feature type="domain" description="C3H1-type" evidence="7">
    <location>
        <begin position="144"/>
        <end position="172"/>
    </location>
</feature>
<dbReference type="PANTHER" id="PTHR12506">
    <property type="entry name" value="PROTEIN PHOSPHATASE RELATED"/>
    <property type="match status" value="1"/>
</dbReference>
<dbReference type="GO" id="GO:0003729">
    <property type="term" value="F:mRNA binding"/>
    <property type="evidence" value="ECO:0007669"/>
    <property type="project" value="TreeGrafter"/>
</dbReference>
<accession>A0AAV7ED59</accession>
<feature type="domain" description="C3H1-type" evidence="7">
    <location>
        <begin position="333"/>
        <end position="361"/>
    </location>
</feature>
<feature type="compositionally biased region" description="Low complexity" evidence="6">
    <location>
        <begin position="411"/>
        <end position="424"/>
    </location>
</feature>
<feature type="region of interest" description="Disordered" evidence="6">
    <location>
        <begin position="411"/>
        <end position="447"/>
    </location>
</feature>
<organism evidence="8 9">
    <name type="scientific">Aristolochia fimbriata</name>
    <name type="common">White veined hardy Dutchman's pipe vine</name>
    <dbReference type="NCBI Taxonomy" id="158543"/>
    <lineage>
        <taxon>Eukaryota</taxon>
        <taxon>Viridiplantae</taxon>
        <taxon>Streptophyta</taxon>
        <taxon>Embryophyta</taxon>
        <taxon>Tracheophyta</taxon>
        <taxon>Spermatophyta</taxon>
        <taxon>Magnoliopsida</taxon>
        <taxon>Magnoliidae</taxon>
        <taxon>Piperales</taxon>
        <taxon>Aristolochiaceae</taxon>
        <taxon>Aristolochia</taxon>
    </lineage>
</organism>
<name>A0AAV7ED59_ARIFI</name>
<keyword evidence="2 5" id="KW-0863">Zinc-finger</keyword>
<dbReference type="GO" id="GO:0008270">
    <property type="term" value="F:zinc ion binding"/>
    <property type="evidence" value="ECO:0007669"/>
    <property type="project" value="UniProtKB-KW"/>
</dbReference>
<feature type="domain" description="C3H1-type" evidence="7">
    <location>
        <begin position="94"/>
        <end position="122"/>
    </location>
</feature>
<evidence type="ECO:0000313" key="8">
    <source>
        <dbReference type="EMBL" id="KAG9446331.1"/>
    </source>
</evidence>
<dbReference type="GO" id="GO:0003677">
    <property type="term" value="F:DNA binding"/>
    <property type="evidence" value="ECO:0007669"/>
    <property type="project" value="UniProtKB-KW"/>
</dbReference>
<feature type="zinc finger region" description="C3H1-type" evidence="5">
    <location>
        <begin position="144"/>
        <end position="172"/>
    </location>
</feature>
<feature type="region of interest" description="Disordered" evidence="6">
    <location>
        <begin position="1"/>
        <end position="36"/>
    </location>
</feature>
<feature type="domain" description="C3H1-type" evidence="7">
    <location>
        <begin position="190"/>
        <end position="218"/>
    </location>
</feature>
<feature type="domain" description="C3H1-type" evidence="7">
    <location>
        <begin position="379"/>
        <end position="407"/>
    </location>
</feature>
<dbReference type="PANTHER" id="PTHR12506:SF20">
    <property type="entry name" value="ZINC FINGER CCCH DOMAIN-CONTAINING PROTEIN 67"/>
    <property type="match status" value="1"/>
</dbReference>
<dbReference type="InterPro" id="IPR036855">
    <property type="entry name" value="Znf_CCCH_sf"/>
</dbReference>
<keyword evidence="3 5" id="KW-0862">Zinc</keyword>
<feature type="zinc finger region" description="C3H1-type" evidence="5">
    <location>
        <begin position="94"/>
        <end position="122"/>
    </location>
</feature>
<dbReference type="EMBL" id="JAINDJ010000005">
    <property type="protein sequence ID" value="KAG9446331.1"/>
    <property type="molecule type" value="Genomic_DNA"/>
</dbReference>
<feature type="compositionally biased region" description="Low complexity" evidence="6">
    <location>
        <begin position="18"/>
        <end position="31"/>
    </location>
</feature>
<feature type="zinc finger region" description="C3H1-type" evidence="5">
    <location>
        <begin position="379"/>
        <end position="407"/>
    </location>
</feature>
<evidence type="ECO:0000256" key="3">
    <source>
        <dbReference type="ARBA" id="ARBA00022833"/>
    </source>
</evidence>
<evidence type="ECO:0000313" key="9">
    <source>
        <dbReference type="Proteomes" id="UP000825729"/>
    </source>
</evidence>
<dbReference type="Proteomes" id="UP000825729">
    <property type="component" value="Unassembled WGS sequence"/>
</dbReference>
<dbReference type="Pfam" id="PF00642">
    <property type="entry name" value="zf-CCCH"/>
    <property type="match status" value="5"/>
</dbReference>
<evidence type="ECO:0000259" key="7">
    <source>
        <dbReference type="PROSITE" id="PS50103"/>
    </source>
</evidence>
<dbReference type="PROSITE" id="PS50103">
    <property type="entry name" value="ZF_C3H1"/>
    <property type="match status" value="5"/>
</dbReference>
<evidence type="ECO:0000256" key="4">
    <source>
        <dbReference type="ARBA" id="ARBA00023125"/>
    </source>
</evidence>
<evidence type="ECO:0000256" key="6">
    <source>
        <dbReference type="SAM" id="MobiDB-lite"/>
    </source>
</evidence>
<dbReference type="InterPro" id="IPR000571">
    <property type="entry name" value="Znf_CCCH"/>
</dbReference>
<protein>
    <recommendedName>
        <fullName evidence="7">C3H1-type domain-containing protein</fullName>
    </recommendedName>
</protein>
<dbReference type="AlphaFoldDB" id="A0AAV7ED59"/>
<feature type="compositionally biased region" description="Polar residues" evidence="6">
    <location>
        <begin position="437"/>
        <end position="447"/>
    </location>
</feature>
<feature type="zinc finger region" description="C3H1-type" evidence="5">
    <location>
        <begin position="190"/>
        <end position="218"/>
    </location>
</feature>
<gene>
    <name evidence="8" type="ORF">H6P81_012459</name>
</gene>
<dbReference type="SMART" id="SM00356">
    <property type="entry name" value="ZnF_C3H1"/>
    <property type="match status" value="5"/>
</dbReference>
<proteinExistence type="predicted"/>
<dbReference type="InterPro" id="IPR050974">
    <property type="entry name" value="Plant_ZF_CCCH"/>
</dbReference>
<reference evidence="8 9" key="1">
    <citation type="submission" date="2021-07" db="EMBL/GenBank/DDBJ databases">
        <title>The Aristolochia fimbriata genome: insights into angiosperm evolution, floral development and chemical biosynthesis.</title>
        <authorList>
            <person name="Jiao Y."/>
        </authorList>
    </citation>
    <scope>NUCLEOTIDE SEQUENCE [LARGE SCALE GENOMIC DNA]</scope>
    <source>
        <strain evidence="8">IBCAS-2021</strain>
        <tissue evidence="8">Leaf</tissue>
    </source>
</reference>
<dbReference type="Gene3D" id="4.10.1000.10">
    <property type="entry name" value="Zinc finger, CCCH-type"/>
    <property type="match status" value="4"/>
</dbReference>
<keyword evidence="9" id="KW-1185">Reference proteome</keyword>
<sequence length="554" mass="60366">MAGCEEGVSPQSEPIKIGFSGSAFSSTSGEGVSPQSEKIKIGFSGSAVSSTFGAEALERQLQNLSLEENGGGNLESDTAVYTDKEDRKPHFPLRPGEPDCAFYLRTGACKYGSSCKFNHPPRKKIQEKGKEYDRTKETGEVPENSAQVECKYYLTAGGCKYGKSCRYSHLGDKTGDEDSVEYNFLGLPIRLGEKECPFYMQHGSCKFGINCRFHHPDPTAVDSTSGSQNGRSIPLQTSTMLGPLQSTSNEMLPQFLDAQPRTYVSSMLSPPYAVPSNQDWNSYQAPASPLLPHEWTLRLSSPPIGASSGKDATAVVDSSPLLRQNTGEEFPERPGEPECQYYMKTGHCKFRHACRFHHPKSRPSKSLPCVLSPMGLPLRPDQVICTYYSRFGICKYGPSCRFDHPMVHGSSSSSIASSSGKSASFPPTNEDSEPADGNTNQNAIQSTGPKHLKGVNFAVVCEMVQKSRNSLYCVEYGLLIDKSNTVNAGISSMALQLMASCKQPNKWGREGRFIGPAFLWLRFQKKLPGASLGFLSSDALCFDKGSEELAKNAG</sequence>
<keyword evidence="4" id="KW-0238">DNA-binding</keyword>
<dbReference type="SUPFAM" id="SSF90229">
    <property type="entry name" value="CCCH zinc finger"/>
    <property type="match status" value="5"/>
</dbReference>
<evidence type="ECO:0000256" key="2">
    <source>
        <dbReference type="ARBA" id="ARBA00022771"/>
    </source>
</evidence>
<evidence type="ECO:0000256" key="5">
    <source>
        <dbReference type="PROSITE-ProRule" id="PRU00723"/>
    </source>
</evidence>